<feature type="domain" description="Glycoside hydrolase family 29 N-terminal" evidence="6">
    <location>
        <begin position="51"/>
        <end position="339"/>
    </location>
</feature>
<dbReference type="FunFam" id="3.20.20.80:FF:000052">
    <property type="entry name" value="Putative alpha-L-fucosidase 1"/>
    <property type="match status" value="1"/>
</dbReference>
<keyword evidence="5" id="KW-0326">Glycosidase</keyword>
<keyword evidence="3" id="KW-0732">Signal</keyword>
<sequence length="482" mass="56121">MERKQRKKQLANIRPSKVQLDWQEVEFYSFFHFGMNTFTGREWGDGVTSPKVFHPTNFDARQWIRTVKKAGMKGVILTCKHHDGFCMWPSQYTDYSVKSSDWKDGKGDVVKEVSQACLEEGIKFGFYLSPWDMHEQSYGTPEYNQYFRNQLTELLTNYGEVFSVWFDGACGEGPNGKRQKYDWSSYYDLIRELQPNAAISISGPDVRWIGNEAGHTRREEWSVVPKHLFDQDKIREHSQSEDDTNFRENFDATDDDLGSFELVKDEKEMIWWPAEVDVSIRPGWFYHEEEDEKVRSLANLMDIYFHAVGGNATLLLNIPPNKEGLIAKEDEATLLAMGEEIQKFQRENLVAEAKLSTTSTQKDEVVIDFTKTRNEGYWCAKEDDDTATITAKWAEKQTFTLIELCEHLPLGQRIEQFEIAMKNENGEFERIYTGYTVGYKKICQLEQPVTTDELEIRILSSRWYPTLSYIGVYDYDNPVLNE</sequence>
<comment type="similarity">
    <text evidence="1">Belongs to the glycosyl hydrolase 29 family.</text>
</comment>
<dbReference type="SUPFAM" id="SSF51445">
    <property type="entry name" value="(Trans)glycosidases"/>
    <property type="match status" value="1"/>
</dbReference>
<dbReference type="Pfam" id="PF01120">
    <property type="entry name" value="Alpha_L_fucos"/>
    <property type="match status" value="1"/>
</dbReference>
<dbReference type="AlphaFoldDB" id="A0A1T4QN96"/>
<dbReference type="GO" id="GO:0006004">
    <property type="term" value="P:fucose metabolic process"/>
    <property type="evidence" value="ECO:0007669"/>
    <property type="project" value="TreeGrafter"/>
</dbReference>
<dbReference type="Gene3D" id="3.20.20.80">
    <property type="entry name" value="Glycosidases"/>
    <property type="match status" value="1"/>
</dbReference>
<evidence type="ECO:0000259" key="6">
    <source>
        <dbReference type="Pfam" id="PF01120"/>
    </source>
</evidence>
<dbReference type="EC" id="3.2.1.51" evidence="2"/>
<dbReference type="OrthoDB" id="107551at2"/>
<dbReference type="STRING" id="263852.SAMN02745116_02257"/>
<name>A0A1T4QN96_9ENTE</name>
<evidence type="ECO:0000313" key="8">
    <source>
        <dbReference type="Proteomes" id="UP000190328"/>
    </source>
</evidence>
<keyword evidence="8" id="KW-1185">Reference proteome</keyword>
<dbReference type="GO" id="GO:0004560">
    <property type="term" value="F:alpha-L-fucosidase activity"/>
    <property type="evidence" value="ECO:0007669"/>
    <property type="project" value="InterPro"/>
</dbReference>
<proteinExistence type="inferred from homology"/>
<dbReference type="GO" id="GO:0016139">
    <property type="term" value="P:glycoside catabolic process"/>
    <property type="evidence" value="ECO:0007669"/>
    <property type="project" value="TreeGrafter"/>
</dbReference>
<evidence type="ECO:0000313" key="7">
    <source>
        <dbReference type="EMBL" id="SKA05166.1"/>
    </source>
</evidence>
<gene>
    <name evidence="7" type="ORF">SAMN02745116_02257</name>
</gene>
<keyword evidence="4" id="KW-0378">Hydrolase</keyword>
<dbReference type="GO" id="GO:0005764">
    <property type="term" value="C:lysosome"/>
    <property type="evidence" value="ECO:0007669"/>
    <property type="project" value="TreeGrafter"/>
</dbReference>
<protein>
    <recommendedName>
        <fullName evidence="2">alpha-L-fucosidase</fullName>
        <ecNumber evidence="2">3.2.1.51</ecNumber>
    </recommendedName>
</protein>
<evidence type="ECO:0000256" key="1">
    <source>
        <dbReference type="ARBA" id="ARBA00007951"/>
    </source>
</evidence>
<evidence type="ECO:0000256" key="3">
    <source>
        <dbReference type="ARBA" id="ARBA00022729"/>
    </source>
</evidence>
<dbReference type="RefSeq" id="WP_144399584.1">
    <property type="nucleotide sequence ID" value="NZ_FUXI01000031.1"/>
</dbReference>
<dbReference type="PANTHER" id="PTHR10030:SF37">
    <property type="entry name" value="ALPHA-L-FUCOSIDASE-RELATED"/>
    <property type="match status" value="1"/>
</dbReference>
<evidence type="ECO:0000256" key="2">
    <source>
        <dbReference type="ARBA" id="ARBA00012662"/>
    </source>
</evidence>
<organism evidence="7 8">
    <name type="scientific">Pilibacter termitis</name>
    <dbReference type="NCBI Taxonomy" id="263852"/>
    <lineage>
        <taxon>Bacteria</taxon>
        <taxon>Bacillati</taxon>
        <taxon>Bacillota</taxon>
        <taxon>Bacilli</taxon>
        <taxon>Lactobacillales</taxon>
        <taxon>Enterococcaceae</taxon>
        <taxon>Pilibacter</taxon>
    </lineage>
</organism>
<dbReference type="Gene3D" id="2.60.120.260">
    <property type="entry name" value="Galactose-binding domain-like"/>
    <property type="match status" value="1"/>
</dbReference>
<evidence type="ECO:0000256" key="4">
    <source>
        <dbReference type="ARBA" id="ARBA00022801"/>
    </source>
</evidence>
<evidence type="ECO:0000256" key="5">
    <source>
        <dbReference type="ARBA" id="ARBA00023295"/>
    </source>
</evidence>
<dbReference type="Proteomes" id="UP000190328">
    <property type="component" value="Unassembled WGS sequence"/>
</dbReference>
<dbReference type="EMBL" id="FUXI01000031">
    <property type="protein sequence ID" value="SKA05166.1"/>
    <property type="molecule type" value="Genomic_DNA"/>
</dbReference>
<dbReference type="InterPro" id="IPR057739">
    <property type="entry name" value="Glyco_hydro_29_N"/>
</dbReference>
<reference evidence="7 8" key="1">
    <citation type="submission" date="2017-02" db="EMBL/GenBank/DDBJ databases">
        <authorList>
            <person name="Peterson S.W."/>
        </authorList>
    </citation>
    <scope>NUCLEOTIDE SEQUENCE [LARGE SCALE GENOMIC DNA]</scope>
    <source>
        <strain evidence="7 8">ATCC BAA-1030</strain>
    </source>
</reference>
<dbReference type="InterPro" id="IPR000933">
    <property type="entry name" value="Glyco_hydro_29"/>
</dbReference>
<dbReference type="InterPro" id="IPR017853">
    <property type="entry name" value="GH"/>
</dbReference>
<accession>A0A1T4QN96</accession>
<dbReference type="SMART" id="SM00812">
    <property type="entry name" value="Alpha_L_fucos"/>
    <property type="match status" value="1"/>
</dbReference>
<dbReference type="PANTHER" id="PTHR10030">
    <property type="entry name" value="ALPHA-L-FUCOSIDASE"/>
    <property type="match status" value="1"/>
</dbReference>